<dbReference type="SUPFAM" id="SSF53448">
    <property type="entry name" value="Nucleotide-diphospho-sugar transferases"/>
    <property type="match status" value="1"/>
</dbReference>
<dbReference type="Pfam" id="PF13579">
    <property type="entry name" value="Glyco_trans_4_4"/>
    <property type="match status" value="1"/>
</dbReference>
<keyword evidence="1" id="KW-1133">Transmembrane helix</keyword>
<dbReference type="GO" id="GO:0016757">
    <property type="term" value="F:glycosyltransferase activity"/>
    <property type="evidence" value="ECO:0007669"/>
    <property type="project" value="UniProtKB-KW"/>
</dbReference>
<feature type="domain" description="Glycosyltransferase 2-like" evidence="3">
    <location>
        <begin position="418"/>
        <end position="538"/>
    </location>
</feature>
<keyword evidence="5" id="KW-0808">Transferase</keyword>
<keyword evidence="1" id="KW-0812">Transmembrane</keyword>
<dbReference type="CDD" id="cd04179">
    <property type="entry name" value="DPM_DPG-synthase_like"/>
    <property type="match status" value="1"/>
</dbReference>
<organism evidence="5 6">
    <name type="scientific">Chitinimonas lacunae</name>
    <dbReference type="NCBI Taxonomy" id="1963018"/>
    <lineage>
        <taxon>Bacteria</taxon>
        <taxon>Pseudomonadati</taxon>
        <taxon>Pseudomonadota</taxon>
        <taxon>Betaproteobacteria</taxon>
        <taxon>Neisseriales</taxon>
        <taxon>Chitinibacteraceae</taxon>
        <taxon>Chitinimonas</taxon>
    </lineage>
</organism>
<keyword evidence="5" id="KW-0328">Glycosyltransferase</keyword>
<keyword evidence="6" id="KW-1185">Reference proteome</keyword>
<dbReference type="InterPro" id="IPR029044">
    <property type="entry name" value="Nucleotide-diphossugar_trans"/>
</dbReference>
<dbReference type="RefSeq" id="WP_378168291.1">
    <property type="nucleotide sequence ID" value="NZ_JBHSBU010000002.1"/>
</dbReference>
<dbReference type="Pfam" id="PF00534">
    <property type="entry name" value="Glycos_transf_1"/>
    <property type="match status" value="1"/>
</dbReference>
<keyword evidence="1" id="KW-0472">Membrane</keyword>
<gene>
    <name evidence="5" type="ORF">ACFOW7_20810</name>
</gene>
<evidence type="ECO:0000259" key="4">
    <source>
        <dbReference type="Pfam" id="PF13579"/>
    </source>
</evidence>
<feature type="domain" description="Glycosyltransferase subfamily 4-like N-terminal" evidence="4">
    <location>
        <begin position="48"/>
        <end position="206"/>
    </location>
</feature>
<dbReference type="EC" id="2.4.-.-" evidence="5"/>
<evidence type="ECO:0000313" key="6">
    <source>
        <dbReference type="Proteomes" id="UP001595791"/>
    </source>
</evidence>
<dbReference type="InterPro" id="IPR001296">
    <property type="entry name" value="Glyco_trans_1"/>
</dbReference>
<dbReference type="InterPro" id="IPR028098">
    <property type="entry name" value="Glyco_trans_4-like_N"/>
</dbReference>
<feature type="domain" description="Glycosyl transferase family 1" evidence="2">
    <location>
        <begin position="228"/>
        <end position="382"/>
    </location>
</feature>
<proteinExistence type="predicted"/>
<protein>
    <submittedName>
        <fullName evidence="5">Glycosyltransferase</fullName>
        <ecNumber evidence="5">2.4.-.-</ecNumber>
    </submittedName>
</protein>
<dbReference type="InterPro" id="IPR050194">
    <property type="entry name" value="Glycosyltransferase_grp1"/>
</dbReference>
<dbReference type="Gene3D" id="3.40.50.2000">
    <property type="entry name" value="Glycogen Phosphorylase B"/>
    <property type="match status" value="2"/>
</dbReference>
<dbReference type="Pfam" id="PF00535">
    <property type="entry name" value="Glycos_transf_2"/>
    <property type="match status" value="1"/>
</dbReference>
<evidence type="ECO:0000313" key="5">
    <source>
        <dbReference type="EMBL" id="MFC4161782.1"/>
    </source>
</evidence>
<evidence type="ECO:0000259" key="3">
    <source>
        <dbReference type="Pfam" id="PF00535"/>
    </source>
</evidence>
<dbReference type="Proteomes" id="UP001595791">
    <property type="component" value="Unassembled WGS sequence"/>
</dbReference>
<dbReference type="SUPFAM" id="SSF53756">
    <property type="entry name" value="UDP-Glycosyltransferase/glycogen phosphorylase"/>
    <property type="match status" value="1"/>
</dbReference>
<dbReference type="EMBL" id="JBHSBU010000002">
    <property type="protein sequence ID" value="MFC4161782.1"/>
    <property type="molecule type" value="Genomic_DNA"/>
</dbReference>
<sequence length="651" mass="71531">MPPAICPDPVRTEALSITPAGQVQPIEPAGLSYPKVLHIGKYYPPFCGGMEQFLADLVAAAPEGSQSVLVHNHQNQALPDPVWLYRAPVWRRLLFTPISFHFPRYLLRALREQQPEVLHLHLPNPAAFWVLLLPAARRLPWVVHWHSDVVASQIAPGLRWAYLLYRPFERWLLARADRIVATSAAYLEASEPLARERDKCRVVPLGFDRARLPAPGPDEADWAASCWPTTGLRLLTVGRLTYYKGHAALIRVLAAVEDAQLLVVGDGEEREALQALIEELGLGKRVRLMGGLDDARRNALLADCDVFCLPSIERTEAFGVVLMEAMQYRRPLLVSAIPGSGTAWVAGAAALALPPDQPAAWAAALRLLRDPRLRAELAAAAAARVAGLFDIGQVVRGLEQVYAELFKSPRQLPSRPMIVIPARDEAATVGTVVSRLRQQGWRDIVVVNDQSRDDTAAIAAAAGAAVISPVLPQGAWGAMQTGIRYALGRGFDAVVTMDADGQHDSRFLPLLLDGLARADIVIGSHPDRVSPARRFAWKLFRTISGLALQDLTSGYRAYNLAAMKVVAGEEATLLDHQDIGVLILARKAGLEAYEVPVTMCARSAGGSRIFHSWWAIFLYMIETVLLCCARWGVKPPRCRLRQVKIDKQITR</sequence>
<dbReference type="PANTHER" id="PTHR45947:SF3">
    <property type="entry name" value="SULFOQUINOVOSYL TRANSFERASE SQD2"/>
    <property type="match status" value="1"/>
</dbReference>
<dbReference type="Gene3D" id="3.90.550.10">
    <property type="entry name" value="Spore Coat Polysaccharide Biosynthesis Protein SpsA, Chain A"/>
    <property type="match status" value="1"/>
</dbReference>
<reference evidence="6" key="1">
    <citation type="journal article" date="2019" name="Int. J. Syst. Evol. Microbiol.">
        <title>The Global Catalogue of Microorganisms (GCM) 10K type strain sequencing project: providing services to taxonomists for standard genome sequencing and annotation.</title>
        <authorList>
            <consortium name="The Broad Institute Genomics Platform"/>
            <consortium name="The Broad Institute Genome Sequencing Center for Infectious Disease"/>
            <person name="Wu L."/>
            <person name="Ma J."/>
        </authorList>
    </citation>
    <scope>NUCLEOTIDE SEQUENCE [LARGE SCALE GENOMIC DNA]</scope>
    <source>
        <strain evidence="6">LMG 29894</strain>
    </source>
</reference>
<dbReference type="InterPro" id="IPR001173">
    <property type="entry name" value="Glyco_trans_2-like"/>
</dbReference>
<evidence type="ECO:0000256" key="1">
    <source>
        <dbReference type="SAM" id="Phobius"/>
    </source>
</evidence>
<comment type="caution">
    <text evidence="5">The sequence shown here is derived from an EMBL/GenBank/DDBJ whole genome shotgun (WGS) entry which is preliminary data.</text>
</comment>
<feature type="transmembrane region" description="Helical" evidence="1">
    <location>
        <begin position="613"/>
        <end position="633"/>
    </location>
</feature>
<name>A0ABV8MYH3_9NEIS</name>
<accession>A0ABV8MYH3</accession>
<evidence type="ECO:0000259" key="2">
    <source>
        <dbReference type="Pfam" id="PF00534"/>
    </source>
</evidence>
<dbReference type="PANTHER" id="PTHR45947">
    <property type="entry name" value="SULFOQUINOVOSYL TRANSFERASE SQD2"/>
    <property type="match status" value="1"/>
</dbReference>